<evidence type="ECO:0000313" key="4">
    <source>
        <dbReference type="EMBL" id="CCO18820.1"/>
    </source>
</evidence>
<evidence type="ECO:0000259" key="3">
    <source>
        <dbReference type="Pfam" id="PF02114"/>
    </source>
</evidence>
<proteinExistence type="inferred from homology"/>
<feature type="domain" description="Phosducin" evidence="3">
    <location>
        <begin position="130"/>
        <end position="266"/>
    </location>
</feature>
<feature type="region of interest" description="Disordered" evidence="2">
    <location>
        <begin position="284"/>
        <end position="368"/>
    </location>
</feature>
<keyword evidence="5" id="KW-1185">Reference proteome</keyword>
<dbReference type="PANTHER" id="PTHR21148">
    <property type="entry name" value="THIOREDOXIN DOMAIN-CONTAINING PROTEIN 9"/>
    <property type="match status" value="1"/>
</dbReference>
<dbReference type="GeneID" id="19012672"/>
<feature type="region of interest" description="Disordered" evidence="2">
    <location>
        <begin position="1"/>
        <end position="37"/>
    </location>
</feature>
<dbReference type="KEGG" id="bpg:Bathy12g01100"/>
<dbReference type="STRING" id="41875.K8F200"/>
<dbReference type="SUPFAM" id="SSF52833">
    <property type="entry name" value="Thioredoxin-like"/>
    <property type="match status" value="1"/>
</dbReference>
<feature type="compositionally biased region" description="Polar residues" evidence="2">
    <location>
        <begin position="1"/>
        <end position="10"/>
    </location>
</feature>
<protein>
    <recommendedName>
        <fullName evidence="3">Phosducin domain-containing protein</fullName>
    </recommendedName>
</protein>
<dbReference type="Gene3D" id="3.40.30.10">
    <property type="entry name" value="Glutaredoxin"/>
    <property type="match status" value="1"/>
</dbReference>
<dbReference type="EMBL" id="FO082267">
    <property type="protein sequence ID" value="CCO18820.1"/>
    <property type="molecule type" value="Genomic_DNA"/>
</dbReference>
<sequence>MMIASFPNTTSGGGKEDAGEKKNTKKEPHKPHAGACSTWIDDEIEMMPEELQNVMPRPSCCEKDEAEQREASRLIKILKGVDRVQLKADAKAQFIVGDDAHQQQQQQFLLLQQQQQLQQQQTNEDEDEDSDFGNTDDEDEESDPYLRELKAARIREMRLNAMKAEQMQKQAEYVNARERDLGDILKKNAKVLCHFTLDGVDECARIDEVLDNLAKAFPKTKFVRIRPELGSKSPTLQMCNVSQPPAIVYFKNRRLSSWTNGFDQFGGRNGFSEESVTKYIAGIGALPGHPDAPRRNSGAKGSREEDEYAYFDSDDDGERSDDGDDEIFGANEPCPDCGRTYPHKHIRALRPGGEGAAEEESDENADSD</sequence>
<dbReference type="RefSeq" id="XP_007509705.1">
    <property type="nucleotide sequence ID" value="XM_007509643.1"/>
</dbReference>
<reference evidence="4 5" key="1">
    <citation type="submission" date="2011-10" db="EMBL/GenBank/DDBJ databases">
        <authorList>
            <person name="Genoscope - CEA"/>
        </authorList>
    </citation>
    <scope>NUCLEOTIDE SEQUENCE [LARGE SCALE GENOMIC DNA]</scope>
    <source>
        <strain evidence="4 5">RCC 1105</strain>
    </source>
</reference>
<organism evidence="4 5">
    <name type="scientific">Bathycoccus prasinos</name>
    <dbReference type="NCBI Taxonomy" id="41875"/>
    <lineage>
        <taxon>Eukaryota</taxon>
        <taxon>Viridiplantae</taxon>
        <taxon>Chlorophyta</taxon>
        <taxon>Mamiellophyceae</taxon>
        <taxon>Mamiellales</taxon>
        <taxon>Bathycoccaceae</taxon>
        <taxon>Bathycoccus</taxon>
    </lineage>
</organism>
<evidence type="ECO:0000313" key="5">
    <source>
        <dbReference type="Proteomes" id="UP000198341"/>
    </source>
</evidence>
<feature type="compositionally biased region" description="Acidic residues" evidence="2">
    <location>
        <begin position="356"/>
        <end position="368"/>
    </location>
</feature>
<feature type="compositionally biased region" description="Acidic residues" evidence="2">
    <location>
        <begin position="123"/>
        <end position="143"/>
    </location>
</feature>
<dbReference type="eggNOG" id="KOG1672">
    <property type="taxonomic scope" value="Eukaryota"/>
</dbReference>
<evidence type="ECO:0000256" key="1">
    <source>
        <dbReference type="ARBA" id="ARBA00009686"/>
    </source>
</evidence>
<evidence type="ECO:0000256" key="2">
    <source>
        <dbReference type="SAM" id="MobiDB-lite"/>
    </source>
</evidence>
<dbReference type="InterPro" id="IPR036249">
    <property type="entry name" value="Thioredoxin-like_sf"/>
</dbReference>
<comment type="similarity">
    <text evidence="1">Belongs to the phosducin family.</text>
</comment>
<name>K8F200_9CHLO</name>
<feature type="compositionally biased region" description="Basic and acidic residues" evidence="2">
    <location>
        <begin position="14"/>
        <end position="26"/>
    </location>
</feature>
<dbReference type="OrthoDB" id="10257948at2759"/>
<dbReference type="Pfam" id="PF02114">
    <property type="entry name" value="Phosducin"/>
    <property type="match status" value="1"/>
</dbReference>
<dbReference type="AlphaFoldDB" id="K8F200"/>
<dbReference type="InterPro" id="IPR024253">
    <property type="entry name" value="Phosducin_thioredoxin-like_dom"/>
</dbReference>
<feature type="compositionally biased region" description="Acidic residues" evidence="2">
    <location>
        <begin position="304"/>
        <end position="327"/>
    </location>
</feature>
<dbReference type="Proteomes" id="UP000198341">
    <property type="component" value="Chromosome 12"/>
</dbReference>
<accession>K8F200</accession>
<feature type="region of interest" description="Disordered" evidence="2">
    <location>
        <begin position="115"/>
        <end position="145"/>
    </location>
</feature>
<gene>
    <name evidence="4" type="ordered locus">Bathy12g01100</name>
</gene>